<dbReference type="GO" id="GO:0006364">
    <property type="term" value="P:rRNA processing"/>
    <property type="evidence" value="ECO:0007669"/>
    <property type="project" value="UniProtKB-UniRule"/>
</dbReference>
<dbReference type="RefSeq" id="XP_024722053.1">
    <property type="nucleotide sequence ID" value="XM_024863679.1"/>
</dbReference>
<keyword evidence="4 5" id="KW-0539">Nucleus</keyword>
<evidence type="ECO:0000259" key="6">
    <source>
        <dbReference type="Pfam" id="PF12333"/>
    </source>
</evidence>
<evidence type="ECO:0000256" key="5">
    <source>
        <dbReference type="RuleBase" id="RU368021"/>
    </source>
</evidence>
<evidence type="ECO:0000256" key="4">
    <source>
        <dbReference type="ARBA" id="ARBA00023242"/>
    </source>
</evidence>
<accession>A0A2T3B584</accession>
<dbReference type="FunCoup" id="A0A2T3B584">
    <property type="interactions" value="216"/>
</dbReference>
<dbReference type="GeneID" id="36571760"/>
<dbReference type="OrthoDB" id="361362at2759"/>
<proteinExistence type="inferred from homology"/>
<keyword evidence="5" id="KW-0690">Ribosome biogenesis</keyword>
<dbReference type="Proteomes" id="UP000241818">
    <property type="component" value="Unassembled WGS sequence"/>
</dbReference>
<comment type="similarity">
    <text evidence="3 5">Belongs to the IPI1/TEX10 family.</text>
</comment>
<dbReference type="InterPro" id="IPR016024">
    <property type="entry name" value="ARM-type_fold"/>
</dbReference>
<dbReference type="InterPro" id="IPR024679">
    <property type="entry name" value="Ipi1_N"/>
</dbReference>
<dbReference type="GO" id="GO:0005634">
    <property type="term" value="C:nucleus"/>
    <property type="evidence" value="ECO:0007669"/>
    <property type="project" value="UniProtKB-SubCell"/>
</dbReference>
<evidence type="ECO:0000256" key="3">
    <source>
        <dbReference type="ARBA" id="ARBA00006427"/>
    </source>
</evidence>
<evidence type="ECO:0000256" key="1">
    <source>
        <dbReference type="ARBA" id="ARBA00002355"/>
    </source>
</evidence>
<comment type="subcellular location">
    <subcellularLocation>
        <location evidence="2 5">Nucleus</location>
    </subcellularLocation>
</comment>
<dbReference type="GO" id="GO:0120330">
    <property type="term" value="C:rixosome complex"/>
    <property type="evidence" value="ECO:0007669"/>
    <property type="project" value="UniProtKB-UniRule"/>
</dbReference>
<dbReference type="AlphaFoldDB" id="A0A2T3B584"/>
<dbReference type="SUPFAM" id="SSF48371">
    <property type="entry name" value="ARM repeat"/>
    <property type="match status" value="1"/>
</dbReference>
<dbReference type="InParanoid" id="A0A2T3B584"/>
<keyword evidence="8" id="KW-1185">Reference proteome</keyword>
<keyword evidence="5" id="KW-0698">rRNA processing</keyword>
<comment type="function">
    <text evidence="1 5">Component of the RIX1 complex required for processing of ITS2 sequences from 35S pre-rRNA.</text>
</comment>
<evidence type="ECO:0000256" key="2">
    <source>
        <dbReference type="ARBA" id="ARBA00004123"/>
    </source>
</evidence>
<dbReference type="PANTHER" id="PTHR16056:SF2">
    <property type="entry name" value="TESTIS-EXPRESSED PROTEIN 10"/>
    <property type="match status" value="1"/>
</dbReference>
<evidence type="ECO:0000313" key="8">
    <source>
        <dbReference type="Proteomes" id="UP000241818"/>
    </source>
</evidence>
<name>A0A2T3B584_AMORE</name>
<protein>
    <recommendedName>
        <fullName evidence="5">Pre-rRNA-processing protein</fullName>
    </recommendedName>
</protein>
<organism evidence="7 8">
    <name type="scientific">Amorphotheca resinae ATCC 22711</name>
    <dbReference type="NCBI Taxonomy" id="857342"/>
    <lineage>
        <taxon>Eukaryota</taxon>
        <taxon>Fungi</taxon>
        <taxon>Dikarya</taxon>
        <taxon>Ascomycota</taxon>
        <taxon>Pezizomycotina</taxon>
        <taxon>Leotiomycetes</taxon>
        <taxon>Helotiales</taxon>
        <taxon>Amorphothecaceae</taxon>
        <taxon>Amorphotheca</taxon>
    </lineage>
</organism>
<dbReference type="Pfam" id="PF12333">
    <property type="entry name" value="Ipi1_N"/>
    <property type="match status" value="1"/>
</dbReference>
<dbReference type="STRING" id="857342.A0A2T3B584"/>
<feature type="domain" description="Pre-rRNA-processing protein Ipi1 N-terminal" evidence="6">
    <location>
        <begin position="133"/>
        <end position="229"/>
    </location>
</feature>
<dbReference type="PANTHER" id="PTHR16056">
    <property type="entry name" value="REGULATOR OF MICROTUBULE DYNAMICS PROTEIN"/>
    <property type="match status" value="1"/>
</dbReference>
<sequence>MGSSVKKKKEKKKDFQATKLRVGKTKAKADNFTDTSFKSKSIVVNTQSLSTTAPALGSQLYHYISLASSSRSDTQRRDALSYLINQFTSQPVNTPFPVSPIILLDKLIPLLLDGSASVRSQLLKLLRLLPASEINDRAEPVLLYIRAGLTHLAAGITIDALAALEWLLEVASDDAVSCPGGWFKTVKCFLLMLGWSAGATSTGWTTSNASFGKTGKPLARQLLVFAQFLKTGLINDQPVVHYNAGKNFPLWDVEAHMIPSRSNAYARLNLFGSPRDEEGEMYMDVDSRQRVFHAKFQSAVDAGIAKVKKEAGEAGRAAAVLAKVVRDGMAGYSGVNDTL</sequence>
<reference evidence="7 8" key="1">
    <citation type="journal article" date="2018" name="New Phytol.">
        <title>Comparative genomics and transcriptomics depict ericoid mycorrhizal fungi as versatile saprotrophs and plant mutualists.</title>
        <authorList>
            <person name="Martino E."/>
            <person name="Morin E."/>
            <person name="Grelet G.A."/>
            <person name="Kuo A."/>
            <person name="Kohler A."/>
            <person name="Daghino S."/>
            <person name="Barry K.W."/>
            <person name="Cichocki N."/>
            <person name="Clum A."/>
            <person name="Dockter R.B."/>
            <person name="Hainaut M."/>
            <person name="Kuo R.C."/>
            <person name="LaButti K."/>
            <person name="Lindahl B.D."/>
            <person name="Lindquist E.A."/>
            <person name="Lipzen A."/>
            <person name="Khouja H.R."/>
            <person name="Magnuson J."/>
            <person name="Murat C."/>
            <person name="Ohm R.A."/>
            <person name="Singer S.W."/>
            <person name="Spatafora J.W."/>
            <person name="Wang M."/>
            <person name="Veneault-Fourrey C."/>
            <person name="Henrissat B."/>
            <person name="Grigoriev I.V."/>
            <person name="Martin F.M."/>
            <person name="Perotto S."/>
        </authorList>
    </citation>
    <scope>NUCLEOTIDE SEQUENCE [LARGE SCALE GENOMIC DNA]</scope>
    <source>
        <strain evidence="7 8">ATCC 22711</strain>
    </source>
</reference>
<evidence type="ECO:0000313" key="7">
    <source>
        <dbReference type="EMBL" id="PSS21898.1"/>
    </source>
</evidence>
<dbReference type="EMBL" id="KZ679009">
    <property type="protein sequence ID" value="PSS21898.1"/>
    <property type="molecule type" value="Genomic_DNA"/>
</dbReference>
<comment type="subunit">
    <text evidence="5">Component of the RIX1 complex.</text>
</comment>
<gene>
    <name evidence="7" type="ORF">M430DRAFT_17468</name>
</gene>